<feature type="domain" description="ABC transporter" evidence="9">
    <location>
        <begin position="428"/>
        <end position="662"/>
    </location>
</feature>
<name>A0A220MQR6_9BACL</name>
<protein>
    <submittedName>
        <fullName evidence="11">Multidrug ABC transporter permease</fullName>
    </submittedName>
</protein>
<dbReference type="CDD" id="cd18544">
    <property type="entry name" value="ABC_6TM_TmrA_like"/>
    <property type="match status" value="1"/>
</dbReference>
<evidence type="ECO:0000259" key="9">
    <source>
        <dbReference type="PROSITE" id="PS50893"/>
    </source>
</evidence>
<keyword evidence="7 8" id="KW-0472">Membrane</keyword>
<evidence type="ECO:0000256" key="8">
    <source>
        <dbReference type="SAM" id="Phobius"/>
    </source>
</evidence>
<dbReference type="GO" id="GO:0016887">
    <property type="term" value="F:ATP hydrolysis activity"/>
    <property type="evidence" value="ECO:0007669"/>
    <property type="project" value="InterPro"/>
</dbReference>
<dbReference type="InterPro" id="IPR017871">
    <property type="entry name" value="ABC_transporter-like_CS"/>
</dbReference>
<evidence type="ECO:0000313" key="11">
    <source>
        <dbReference type="EMBL" id="ASJ57283.1"/>
    </source>
</evidence>
<dbReference type="InterPro" id="IPR039421">
    <property type="entry name" value="Type_1_exporter"/>
</dbReference>
<dbReference type="PANTHER" id="PTHR24221:SF430">
    <property type="entry name" value="MULTIDRUG RESISTANCE ABC TRANSPORTER ATP-BINDING_PERMEASE PROTEIN YHEH-RELATED"/>
    <property type="match status" value="1"/>
</dbReference>
<dbReference type="AlphaFoldDB" id="A0A220MQR6"/>
<feature type="transmembrane region" description="Helical" evidence="8">
    <location>
        <begin position="346"/>
        <end position="375"/>
    </location>
</feature>
<dbReference type="InterPro" id="IPR036640">
    <property type="entry name" value="ABC1_TM_sf"/>
</dbReference>
<proteinExistence type="predicted"/>
<evidence type="ECO:0000313" key="12">
    <source>
        <dbReference type="Proteomes" id="UP000197781"/>
    </source>
</evidence>
<dbReference type="PROSITE" id="PS50929">
    <property type="entry name" value="ABC_TM1F"/>
    <property type="match status" value="1"/>
</dbReference>
<feature type="transmembrane region" description="Helical" evidence="8">
    <location>
        <begin position="226"/>
        <end position="245"/>
    </location>
</feature>
<dbReference type="Gene3D" id="3.40.50.300">
    <property type="entry name" value="P-loop containing nucleotide triphosphate hydrolases"/>
    <property type="match status" value="1"/>
</dbReference>
<dbReference type="SUPFAM" id="SSF52540">
    <property type="entry name" value="P-loop containing nucleoside triphosphate hydrolases"/>
    <property type="match status" value="1"/>
</dbReference>
<reference evidence="11 12" key="1">
    <citation type="submission" date="2016-11" db="EMBL/GenBank/DDBJ databases">
        <authorList>
            <person name="Jaros S."/>
            <person name="Januszkiewicz K."/>
            <person name="Wedrychowicz H."/>
        </authorList>
    </citation>
    <scope>NUCLEOTIDE SEQUENCE [LARGE SCALE GENOMIC DNA]</scope>
    <source>
        <strain evidence="11 12">NF2</strain>
    </source>
</reference>
<dbReference type="GO" id="GO:0140359">
    <property type="term" value="F:ABC-type transporter activity"/>
    <property type="evidence" value="ECO:0007669"/>
    <property type="project" value="InterPro"/>
</dbReference>
<dbReference type="InterPro" id="IPR003439">
    <property type="entry name" value="ABC_transporter-like_ATP-bd"/>
</dbReference>
<dbReference type="PROSITE" id="PS00211">
    <property type="entry name" value="ABC_TRANSPORTER_1"/>
    <property type="match status" value="1"/>
</dbReference>
<comment type="subcellular location">
    <subcellularLocation>
        <location evidence="1">Cell membrane</location>
        <topology evidence="1">Multi-pass membrane protein</topology>
    </subcellularLocation>
</comment>
<dbReference type="InterPro" id="IPR027417">
    <property type="entry name" value="P-loop_NTPase"/>
</dbReference>
<dbReference type="Pfam" id="PF00005">
    <property type="entry name" value="ABC_tran"/>
    <property type="match status" value="1"/>
</dbReference>
<evidence type="ECO:0000256" key="1">
    <source>
        <dbReference type="ARBA" id="ARBA00004651"/>
    </source>
</evidence>
<dbReference type="Pfam" id="PF00664">
    <property type="entry name" value="ABC_membrane"/>
    <property type="match status" value="1"/>
</dbReference>
<dbReference type="GO" id="GO:0034040">
    <property type="term" value="F:ATPase-coupled lipid transmembrane transporter activity"/>
    <property type="evidence" value="ECO:0007669"/>
    <property type="project" value="TreeGrafter"/>
</dbReference>
<evidence type="ECO:0000256" key="4">
    <source>
        <dbReference type="ARBA" id="ARBA00022741"/>
    </source>
</evidence>
<dbReference type="EMBL" id="CP018145">
    <property type="protein sequence ID" value="ASJ57283.1"/>
    <property type="molecule type" value="Genomic_DNA"/>
</dbReference>
<dbReference type="RefSeq" id="WP_088910737.1">
    <property type="nucleotide sequence ID" value="NZ_CP018145.1"/>
</dbReference>
<dbReference type="Proteomes" id="UP000197781">
    <property type="component" value="Chromosome"/>
</dbReference>
<dbReference type="CDD" id="cd03254">
    <property type="entry name" value="ABCC_Glucan_exporter_like"/>
    <property type="match status" value="1"/>
</dbReference>
<feature type="domain" description="ABC transmembrane type-1" evidence="10">
    <location>
        <begin position="19"/>
        <end position="397"/>
    </location>
</feature>
<evidence type="ECO:0000259" key="10">
    <source>
        <dbReference type="PROSITE" id="PS50929"/>
    </source>
</evidence>
<organism evidence="11 12">
    <name type="scientific">Brevibacillus formosus</name>
    <dbReference type="NCBI Taxonomy" id="54913"/>
    <lineage>
        <taxon>Bacteria</taxon>
        <taxon>Bacillati</taxon>
        <taxon>Bacillota</taxon>
        <taxon>Bacilli</taxon>
        <taxon>Bacillales</taxon>
        <taxon>Paenibacillaceae</taxon>
        <taxon>Brevibacillus</taxon>
    </lineage>
</organism>
<evidence type="ECO:0000256" key="3">
    <source>
        <dbReference type="ARBA" id="ARBA00022692"/>
    </source>
</evidence>
<keyword evidence="6 8" id="KW-1133">Transmembrane helix</keyword>
<accession>A0A220MQR6</accession>
<dbReference type="InterPro" id="IPR011527">
    <property type="entry name" value="ABC1_TM_dom"/>
</dbReference>
<dbReference type="SUPFAM" id="SSF90123">
    <property type="entry name" value="ABC transporter transmembrane region"/>
    <property type="match status" value="1"/>
</dbReference>
<dbReference type="FunFam" id="3.40.50.300:FF:000287">
    <property type="entry name" value="Multidrug ABC transporter ATP-binding protein"/>
    <property type="match status" value="1"/>
</dbReference>
<dbReference type="InterPro" id="IPR003593">
    <property type="entry name" value="AAA+_ATPase"/>
</dbReference>
<feature type="transmembrane region" description="Helical" evidence="8">
    <location>
        <begin position="148"/>
        <end position="167"/>
    </location>
</feature>
<dbReference type="PANTHER" id="PTHR24221">
    <property type="entry name" value="ATP-BINDING CASSETTE SUB-FAMILY B"/>
    <property type="match status" value="1"/>
</dbReference>
<evidence type="ECO:0000256" key="7">
    <source>
        <dbReference type="ARBA" id="ARBA00023136"/>
    </source>
</evidence>
<keyword evidence="3 8" id="KW-0812">Transmembrane</keyword>
<keyword evidence="5" id="KW-0067">ATP-binding</keyword>
<evidence type="ECO:0000256" key="2">
    <source>
        <dbReference type="ARBA" id="ARBA00022448"/>
    </source>
</evidence>
<dbReference type="SMART" id="SM00382">
    <property type="entry name" value="AAA"/>
    <property type="match status" value="1"/>
</dbReference>
<evidence type="ECO:0000256" key="5">
    <source>
        <dbReference type="ARBA" id="ARBA00022840"/>
    </source>
</evidence>
<gene>
    <name evidence="11" type="ORF">BP422_29515</name>
</gene>
<dbReference type="GO" id="GO:0005524">
    <property type="term" value="F:ATP binding"/>
    <property type="evidence" value="ECO:0007669"/>
    <property type="project" value="UniProtKB-KW"/>
</dbReference>
<dbReference type="KEGG" id="bfm:BP422_29515"/>
<dbReference type="GO" id="GO:0005886">
    <property type="term" value="C:plasma membrane"/>
    <property type="evidence" value="ECO:0007669"/>
    <property type="project" value="UniProtKB-SubCell"/>
</dbReference>
<keyword evidence="2" id="KW-0813">Transport</keyword>
<dbReference type="Gene3D" id="1.20.1560.10">
    <property type="entry name" value="ABC transporter type 1, transmembrane domain"/>
    <property type="match status" value="1"/>
</dbReference>
<evidence type="ECO:0000256" key="6">
    <source>
        <dbReference type="ARBA" id="ARBA00022989"/>
    </source>
</evidence>
<keyword evidence="4" id="KW-0547">Nucleotide-binding</keyword>
<sequence>MTTGKRLVHYAAIFKKTILLAVLMLSISVGAELTGPFLAKKMIDTHIMGIEFPWYETAQHEDSVLYKGKYYTRQDHLAAGESTGGEVRVLQVGRDYYFLNQAISYDGQRSIEDGKLVIVKGADRAEYQVTLLSNQEIFEFFRPETSGLLTLAALYFGLLVVASLFHYGQKFLWQKSANQVIERLRMDVFAHIQRLPIQYFDHLPAGKVVARVTNDTEAIRELFTNVLGNFITSGIYLIGIFAALFLLDVRLALVCLVILPIMVVWIYLYRKYASAFNHVIRARISDINGMINESIQGMPIIQAFRREKETMREFGELNEELFTYQNKMLRLNATASFNLVQFIRNIAFVLFIWYFGGASLGIGTLLSLGVLYAFVDYLNRLFQPMTQIVNQLANLEQSLVAASRVFELLDEEGVDVDPAKVPCYQGNVRFDDVSFAYKDDQYVLKNISFEAWPGETVALVGHTGSGKSSIINLLLRFYDVNSGAIMIDGRNVQSFSKQQLRQHMAIVLQDPFLFTGTIRSNVSLDDPSISPEKVEKALCDVGADQLFRNLPQGFDEPVIEKGSTLSLGQRQLISFARALAFDPAILILDEATASIDTETEGIIQNALEVLKKGRTTFIIAHRLSTIKNADQILVLDRGRIVERGKHEELMEKQGRYYQMYQLQQGNKEVRVQEAVGKHGSAAALT</sequence>
<feature type="transmembrane region" description="Helical" evidence="8">
    <location>
        <begin position="251"/>
        <end position="269"/>
    </location>
</feature>
<dbReference type="PROSITE" id="PS50893">
    <property type="entry name" value="ABC_TRANSPORTER_2"/>
    <property type="match status" value="1"/>
</dbReference>